<dbReference type="EMBL" id="PXOG01000185">
    <property type="protein sequence ID" value="RGP69265.1"/>
    <property type="molecule type" value="Genomic_DNA"/>
</dbReference>
<feature type="transmembrane region" description="Helical" evidence="2">
    <location>
        <begin position="95"/>
        <end position="116"/>
    </location>
</feature>
<keyword evidence="2" id="KW-0472">Membrane</keyword>
<evidence type="ECO:0000313" key="5">
    <source>
        <dbReference type="Proteomes" id="UP000266234"/>
    </source>
</evidence>
<accession>A0A395SAK4</accession>
<dbReference type="Proteomes" id="UP000266234">
    <property type="component" value="Unassembled WGS sequence"/>
</dbReference>
<organism evidence="4 5">
    <name type="scientific">Fusarium longipes</name>
    <dbReference type="NCBI Taxonomy" id="694270"/>
    <lineage>
        <taxon>Eukaryota</taxon>
        <taxon>Fungi</taxon>
        <taxon>Dikarya</taxon>
        <taxon>Ascomycota</taxon>
        <taxon>Pezizomycotina</taxon>
        <taxon>Sordariomycetes</taxon>
        <taxon>Hypocreomycetidae</taxon>
        <taxon>Hypocreales</taxon>
        <taxon>Nectriaceae</taxon>
        <taxon>Fusarium</taxon>
    </lineage>
</organism>
<evidence type="ECO:0000256" key="2">
    <source>
        <dbReference type="SAM" id="Phobius"/>
    </source>
</evidence>
<feature type="transmembrane region" description="Helical" evidence="2">
    <location>
        <begin position="20"/>
        <end position="42"/>
    </location>
</feature>
<feature type="transmembrane region" description="Helical" evidence="2">
    <location>
        <begin position="159"/>
        <end position="182"/>
    </location>
</feature>
<comment type="caution">
    <text evidence="4">The sequence shown here is derived from an EMBL/GenBank/DDBJ whole genome shotgun (WGS) entry which is preliminary data.</text>
</comment>
<evidence type="ECO:0000313" key="4">
    <source>
        <dbReference type="EMBL" id="RGP69265.1"/>
    </source>
</evidence>
<dbReference type="STRING" id="694270.A0A395SAK4"/>
<keyword evidence="2" id="KW-1133">Transmembrane helix</keyword>
<dbReference type="AlphaFoldDB" id="A0A395SAK4"/>
<keyword evidence="5" id="KW-1185">Reference proteome</keyword>
<protein>
    <submittedName>
        <fullName evidence="4">Signaling ykow</fullName>
    </submittedName>
</protein>
<dbReference type="Pfam" id="PF03707">
    <property type="entry name" value="MHYT"/>
    <property type="match status" value="2"/>
</dbReference>
<evidence type="ECO:0000259" key="3">
    <source>
        <dbReference type="PROSITE" id="PS50924"/>
    </source>
</evidence>
<feature type="transmembrane region" description="Helical" evidence="2">
    <location>
        <begin position="123"/>
        <end position="144"/>
    </location>
</feature>
<feature type="transmembrane region" description="Helical" evidence="2">
    <location>
        <begin position="54"/>
        <end position="75"/>
    </location>
</feature>
<reference evidence="4 5" key="1">
    <citation type="journal article" date="2018" name="PLoS Pathog.">
        <title>Evolution of structural diversity of trichothecenes, a family of toxins produced by plant pathogenic and entomopathogenic fungi.</title>
        <authorList>
            <person name="Proctor R.H."/>
            <person name="McCormick S.P."/>
            <person name="Kim H.S."/>
            <person name="Cardoza R.E."/>
            <person name="Stanley A.M."/>
            <person name="Lindo L."/>
            <person name="Kelly A."/>
            <person name="Brown D.W."/>
            <person name="Lee T."/>
            <person name="Vaughan M.M."/>
            <person name="Alexander N.J."/>
            <person name="Busman M."/>
            <person name="Gutierrez S."/>
        </authorList>
    </citation>
    <scope>NUCLEOTIDE SEQUENCE [LARGE SCALE GENOMIC DNA]</scope>
    <source>
        <strain evidence="4 5">NRRL 20695</strain>
    </source>
</reference>
<proteinExistence type="predicted"/>
<feature type="domain" description="MHYT" evidence="3">
    <location>
        <begin position="19"/>
        <end position="218"/>
    </location>
</feature>
<dbReference type="PROSITE" id="PS50924">
    <property type="entry name" value="MHYT"/>
    <property type="match status" value="1"/>
</dbReference>
<feature type="transmembrane region" description="Helical" evidence="2">
    <location>
        <begin position="234"/>
        <end position="254"/>
    </location>
</feature>
<keyword evidence="2" id="KW-0812">Transmembrane</keyword>
<feature type="region of interest" description="Disordered" evidence="1">
    <location>
        <begin position="728"/>
        <end position="767"/>
    </location>
</feature>
<gene>
    <name evidence="4" type="ORF">FLONG3_7901</name>
</gene>
<sequence>MPIDGLLELYRGHVVPKEYNAGYVALSYVISFVGAASTLELINRRSWFNGISNHLVLVSSAITMGGIAIWSMHFIGNQALTLGAGEPEMQVDYSIAITVLSFCMPVIFLLAAFYAIGISNRIAWWRVITAGILCGSAICGMHYLGNASIKNYDCIYNTAYIVGAAIIAVVASTVALAMFFILQSLSGSTWWKRTISATVLAGAVSSMHWCASVGTEYRLVRLRRIQENSRRATVIAVICLSLGACIIIAGSAILRARTLKQAARRAQQIELGAIVFDQKGRLLIDSNGAFPSTVVTDFFMSEDKRERFTTSHCQFHWMFQASRNWIGISGLINGMKRHLEQLPHKSRHRDAKKGIQLITDDGKLIEGYGVIFRELFCVAASELSDQLNEPLINAGVLWDEILPKKTASNQAYLQALEKYGGNQVSETVGKGSSDSSNLEKGICPENNIDGQGALMFLVRRLTSDEETQRLVSAGYRFVDPARNNVRFHQQIQSNEFKSKLQDMRNFVDQKTRIKAGVHLAFFAIQDSGINQPKVLVRKEARDLLPSVPLPLSTIEKGHLGLLDRVGGMPVSEVLQRLRTRGAVPRTPEEEQFAKHLSNAIHSLRKLVEEPLFHDSVLTSSMVRLPFGIDGDQSEETVILALRLKISHPVISNTPNCQWVPLNFFKKRQTLAQSRQEFIRVLHDEFDPLKMPSSRANNKLTSGPVSTMRRLRSAVAPAEPKGKKVDITSMRSRAFSKDSGRSSSTVNLCPTDLGDEGPQSPDKVELNPTTERHYSGYQQSFLNGGIVVFQEVTVQVESRKPEPQEDLEPSWSHDTAIEPPYEIDSHQPGLPTAKAIELQPLGWGKHDVSVMSHQLSDIKQTDHDVGTIAAFIDTLLIELYISSI</sequence>
<dbReference type="PANTHER" id="PTHR35152">
    <property type="entry name" value="DOMAIN SIGNALLING PROTEIN, PUTATIVE (AFU_ORTHOLOGUE AFUA_5G11310)-RELATED"/>
    <property type="match status" value="1"/>
</dbReference>
<dbReference type="OrthoDB" id="264015at2759"/>
<evidence type="ECO:0000256" key="1">
    <source>
        <dbReference type="SAM" id="MobiDB-lite"/>
    </source>
</evidence>
<dbReference type="PANTHER" id="PTHR35152:SF1">
    <property type="entry name" value="DOMAIN SIGNALLING PROTEIN, PUTATIVE (AFU_ORTHOLOGUE AFUA_5G11310)-RELATED"/>
    <property type="match status" value="1"/>
</dbReference>
<dbReference type="InterPro" id="IPR005330">
    <property type="entry name" value="MHYT_dom"/>
</dbReference>
<name>A0A395SAK4_9HYPO</name>